<protein>
    <submittedName>
        <fullName evidence="13">TonB-dependent receptor</fullName>
    </submittedName>
</protein>
<evidence type="ECO:0000259" key="11">
    <source>
        <dbReference type="Pfam" id="PF00593"/>
    </source>
</evidence>
<dbReference type="Pfam" id="PF00593">
    <property type="entry name" value="TonB_dep_Rec_b-barrel"/>
    <property type="match status" value="1"/>
</dbReference>
<comment type="caution">
    <text evidence="13">The sequence shown here is derived from an EMBL/GenBank/DDBJ whole genome shotgun (WGS) entry which is preliminary data.</text>
</comment>
<gene>
    <name evidence="13" type="ORF">GCM10008111_03900</name>
</gene>
<dbReference type="EMBL" id="BMYR01000001">
    <property type="protein sequence ID" value="GGW51166.1"/>
    <property type="molecule type" value="Genomic_DNA"/>
</dbReference>
<feature type="domain" description="TonB-dependent receptor plug" evidence="12">
    <location>
        <begin position="61"/>
        <end position="180"/>
    </location>
</feature>
<keyword evidence="4 8" id="KW-0812">Transmembrane</keyword>
<dbReference type="PANTHER" id="PTHR47234:SF2">
    <property type="entry name" value="TONB-DEPENDENT RECEPTOR"/>
    <property type="match status" value="1"/>
</dbReference>
<dbReference type="Proteomes" id="UP000634667">
    <property type="component" value="Unassembled WGS sequence"/>
</dbReference>
<keyword evidence="2 8" id="KW-0813">Transport</keyword>
<proteinExistence type="inferred from homology"/>
<evidence type="ECO:0000313" key="13">
    <source>
        <dbReference type="EMBL" id="GGW51166.1"/>
    </source>
</evidence>
<evidence type="ECO:0000259" key="12">
    <source>
        <dbReference type="Pfam" id="PF07715"/>
    </source>
</evidence>
<feature type="chain" id="PRO_5045164985" evidence="10">
    <location>
        <begin position="27"/>
        <end position="976"/>
    </location>
</feature>
<evidence type="ECO:0000256" key="7">
    <source>
        <dbReference type="ARBA" id="ARBA00023237"/>
    </source>
</evidence>
<dbReference type="PANTHER" id="PTHR47234">
    <property type="match status" value="1"/>
</dbReference>
<dbReference type="InterPro" id="IPR000531">
    <property type="entry name" value="Beta-barrel_TonB"/>
</dbReference>
<comment type="subcellular location">
    <subcellularLocation>
        <location evidence="1 8">Cell outer membrane</location>
        <topology evidence="1 8">Multi-pass membrane protein</topology>
    </subcellularLocation>
</comment>
<organism evidence="13 14">
    <name type="scientific">Alishewanella tabrizica</name>
    <dbReference type="NCBI Taxonomy" id="671278"/>
    <lineage>
        <taxon>Bacteria</taxon>
        <taxon>Pseudomonadati</taxon>
        <taxon>Pseudomonadota</taxon>
        <taxon>Gammaproteobacteria</taxon>
        <taxon>Alteromonadales</taxon>
        <taxon>Alteromonadaceae</taxon>
        <taxon>Alishewanella</taxon>
    </lineage>
</organism>
<reference evidence="14" key="1">
    <citation type="journal article" date="2019" name="Int. J. Syst. Evol. Microbiol.">
        <title>The Global Catalogue of Microorganisms (GCM) 10K type strain sequencing project: providing services to taxonomists for standard genome sequencing and annotation.</title>
        <authorList>
            <consortium name="The Broad Institute Genomics Platform"/>
            <consortium name="The Broad Institute Genome Sequencing Center for Infectious Disease"/>
            <person name="Wu L."/>
            <person name="Ma J."/>
        </authorList>
    </citation>
    <scope>NUCLEOTIDE SEQUENCE [LARGE SCALE GENOMIC DNA]</scope>
    <source>
        <strain evidence="14">KCTC 23723</strain>
    </source>
</reference>
<keyword evidence="14" id="KW-1185">Reference proteome</keyword>
<evidence type="ECO:0000256" key="4">
    <source>
        <dbReference type="ARBA" id="ARBA00022692"/>
    </source>
</evidence>
<keyword evidence="7 8" id="KW-0998">Cell outer membrane</keyword>
<dbReference type="PROSITE" id="PS52016">
    <property type="entry name" value="TONB_DEPENDENT_REC_3"/>
    <property type="match status" value="1"/>
</dbReference>
<sequence length="976" mass="106271">MFTNNKLSKAVRLAMMFGAASTLALAGSVAAQETDEEEAKKDEKAERIQVVGSRIRTDGLDSATPVTIISASIAQEQGLNTLGELLRTSTIAAGSDQLISAYSVGFVTAGGSGAESISLRGLGSNRTLVLLNGRRAGPAGARGQVSAFDMNALPVSAIERVEILKDGASSLYGSDAVAGVINIITKRDDAANVTVSGSKPFESGGETYRVNGTYGSTFDRGSWRVIADYNVNTGLVRDDREYFNCNTRLLFDAQTGALADPIDPRTGEAHCNGTGYGLFNLSGGRFQYDYNNFGFPGAGSTFTSPGTPAANRPLTAPAGWYYAGWNKETDGWLDGQHPFQRGATMIPESKVGSIYLQGDYDINDKVSMFGEFLHSSRKTEVNSVRQLFSQDPGGGGFIPVTFIPGWSGTASVLPVAISNHFSNDTTIDYTRGVVGFEGELDDWYWNFSYQRTFNNGTYRQDIFIRDAVLKSQRVLRGEACEGLTPLSQRPCYAVEWFDRDFLNGNPSQGARDFLFGEETGNTYYKQDTADFYATSDLFELPAGMVGGVFGLTYQTDFIKDTPGMETLRGNSAGLTGAGITTGRSNTKAIYSEFAVPLLRDLPFAQSVDLTVSGRWTDVNTYGSGNTYKAGLNWSITDNWRIRASRGTSFRAPALFELFLDNQTGFIGQTADPCVNWVESTNELLKTNCQAAGIPATYVVGIGSSMTAITGGGQGQLDAETSVSKGIGIVFDSDDSVFAASVDYYDVEIRDQVSNVGGAAVLNQCYFSENFANEPFCRQITRRPGTDGDWGVAVVRGGYLNTAKQTVRGIDYAVTYRDTFSFGDLRVRLEHTQQIERNFQQFATDPETRFINRIGNPKQVGTLQTSLRRDDWRFNWTMNYFGSTANYNTFVNGNRTTYRGTPVTFLAETPTYILHAFSANTTLVDNFDITFGVANAFDKQPPMASPAASNVVGNVPLFASQLDYLGRRFFMTVSYDF</sequence>
<evidence type="ECO:0000256" key="5">
    <source>
        <dbReference type="ARBA" id="ARBA00023077"/>
    </source>
</evidence>
<dbReference type="SUPFAM" id="SSF56935">
    <property type="entry name" value="Porins"/>
    <property type="match status" value="1"/>
</dbReference>
<keyword evidence="5 9" id="KW-0798">TonB box</keyword>
<comment type="similarity">
    <text evidence="8 9">Belongs to the TonB-dependent receptor family.</text>
</comment>
<evidence type="ECO:0000256" key="8">
    <source>
        <dbReference type="PROSITE-ProRule" id="PRU01360"/>
    </source>
</evidence>
<keyword evidence="10" id="KW-0732">Signal</keyword>
<dbReference type="Pfam" id="PF07715">
    <property type="entry name" value="Plug"/>
    <property type="match status" value="1"/>
</dbReference>
<dbReference type="RefSeq" id="WP_189479916.1">
    <property type="nucleotide sequence ID" value="NZ_BMYR01000001.1"/>
</dbReference>
<dbReference type="InterPro" id="IPR012910">
    <property type="entry name" value="Plug_dom"/>
</dbReference>
<dbReference type="InterPro" id="IPR039426">
    <property type="entry name" value="TonB-dep_rcpt-like"/>
</dbReference>
<keyword evidence="3 8" id="KW-1134">Transmembrane beta strand</keyword>
<evidence type="ECO:0000256" key="6">
    <source>
        <dbReference type="ARBA" id="ARBA00023136"/>
    </source>
</evidence>
<evidence type="ECO:0000256" key="3">
    <source>
        <dbReference type="ARBA" id="ARBA00022452"/>
    </source>
</evidence>
<dbReference type="InterPro" id="IPR037066">
    <property type="entry name" value="Plug_dom_sf"/>
</dbReference>
<keyword evidence="6 8" id="KW-0472">Membrane</keyword>
<feature type="domain" description="TonB-dependent receptor-like beta-barrel" evidence="11">
    <location>
        <begin position="423"/>
        <end position="934"/>
    </location>
</feature>
<dbReference type="InterPro" id="IPR036942">
    <property type="entry name" value="Beta-barrel_TonB_sf"/>
</dbReference>
<accession>A0ABQ2WDL2</accession>
<evidence type="ECO:0000256" key="2">
    <source>
        <dbReference type="ARBA" id="ARBA00022448"/>
    </source>
</evidence>
<name>A0ABQ2WDL2_9ALTE</name>
<evidence type="ECO:0000256" key="1">
    <source>
        <dbReference type="ARBA" id="ARBA00004571"/>
    </source>
</evidence>
<dbReference type="Gene3D" id="2.40.170.20">
    <property type="entry name" value="TonB-dependent receptor, beta-barrel domain"/>
    <property type="match status" value="1"/>
</dbReference>
<dbReference type="Gene3D" id="2.170.130.10">
    <property type="entry name" value="TonB-dependent receptor, plug domain"/>
    <property type="match status" value="1"/>
</dbReference>
<evidence type="ECO:0000256" key="9">
    <source>
        <dbReference type="RuleBase" id="RU003357"/>
    </source>
</evidence>
<feature type="signal peptide" evidence="10">
    <location>
        <begin position="1"/>
        <end position="26"/>
    </location>
</feature>
<keyword evidence="13" id="KW-0675">Receptor</keyword>
<evidence type="ECO:0000313" key="14">
    <source>
        <dbReference type="Proteomes" id="UP000634667"/>
    </source>
</evidence>
<evidence type="ECO:0000256" key="10">
    <source>
        <dbReference type="SAM" id="SignalP"/>
    </source>
</evidence>